<dbReference type="GO" id="GO:0005634">
    <property type="term" value="C:nucleus"/>
    <property type="evidence" value="ECO:0007669"/>
    <property type="project" value="UniProtKB-SubCell"/>
</dbReference>
<comment type="subcellular location">
    <subcellularLocation>
        <location evidence="2">Cytoplasm</location>
    </subcellularLocation>
    <subcellularLocation>
        <location evidence="1">Nucleus</location>
    </subcellularLocation>
</comment>
<keyword evidence="9" id="KW-0539">Nucleus</keyword>
<evidence type="ECO:0000256" key="10">
    <source>
        <dbReference type="SAM" id="MobiDB-lite"/>
    </source>
</evidence>
<organism evidence="12 13">
    <name type="scientific">Zingiber officinale</name>
    <name type="common">Ginger</name>
    <name type="synonym">Amomum zingiber</name>
    <dbReference type="NCBI Taxonomy" id="94328"/>
    <lineage>
        <taxon>Eukaryota</taxon>
        <taxon>Viridiplantae</taxon>
        <taxon>Streptophyta</taxon>
        <taxon>Embryophyta</taxon>
        <taxon>Tracheophyta</taxon>
        <taxon>Spermatophyta</taxon>
        <taxon>Magnoliopsida</taxon>
        <taxon>Liliopsida</taxon>
        <taxon>Zingiberales</taxon>
        <taxon>Zingiberaceae</taxon>
        <taxon>Zingiber</taxon>
    </lineage>
</organism>
<gene>
    <name evidence="12" type="ORF">ZIOFF_003604</name>
</gene>
<dbReference type="InterPro" id="IPR056592">
    <property type="entry name" value="Beta-prop_At3g26010-like"/>
</dbReference>
<dbReference type="AlphaFoldDB" id="A0A8J5HXX4"/>
<evidence type="ECO:0000256" key="8">
    <source>
        <dbReference type="ARBA" id="ARBA00023163"/>
    </source>
</evidence>
<comment type="similarity">
    <text evidence="3">Belongs to the CNOT11 family.</text>
</comment>
<dbReference type="GO" id="GO:0030014">
    <property type="term" value="C:CCR4-NOT complex"/>
    <property type="evidence" value="ECO:0007669"/>
    <property type="project" value="InterPro"/>
</dbReference>
<feature type="domain" description="F-box protein At3g26010-like beta-propeller" evidence="11">
    <location>
        <begin position="128"/>
        <end position="279"/>
    </location>
</feature>
<feature type="compositionally biased region" description="Polar residues" evidence="10">
    <location>
        <begin position="435"/>
        <end position="444"/>
    </location>
</feature>
<feature type="compositionally biased region" description="Acidic residues" evidence="10">
    <location>
        <begin position="329"/>
        <end position="344"/>
    </location>
</feature>
<keyword evidence="5" id="KW-0963">Cytoplasm</keyword>
<dbReference type="EMBL" id="JACMSC010000001">
    <property type="protein sequence ID" value="KAG6538481.1"/>
    <property type="molecule type" value="Genomic_DNA"/>
</dbReference>
<evidence type="ECO:0000313" key="13">
    <source>
        <dbReference type="Proteomes" id="UP000734854"/>
    </source>
</evidence>
<dbReference type="Pfam" id="PF10155">
    <property type="entry name" value="CNOT11"/>
    <property type="match status" value="1"/>
</dbReference>
<comment type="caution">
    <text evidence="12">The sequence shown here is derived from an EMBL/GenBank/DDBJ whole genome shotgun (WGS) entry which is preliminary data.</text>
</comment>
<evidence type="ECO:0000256" key="5">
    <source>
        <dbReference type="ARBA" id="ARBA00022490"/>
    </source>
</evidence>
<evidence type="ECO:0000256" key="7">
    <source>
        <dbReference type="ARBA" id="ARBA00023158"/>
    </source>
</evidence>
<keyword evidence="7" id="KW-0943">RNA-mediated gene silencing</keyword>
<evidence type="ECO:0000313" key="12">
    <source>
        <dbReference type="EMBL" id="KAG6538481.1"/>
    </source>
</evidence>
<evidence type="ECO:0000256" key="2">
    <source>
        <dbReference type="ARBA" id="ARBA00004496"/>
    </source>
</evidence>
<reference evidence="12 13" key="1">
    <citation type="submission" date="2020-08" db="EMBL/GenBank/DDBJ databases">
        <title>Plant Genome Project.</title>
        <authorList>
            <person name="Zhang R.-G."/>
        </authorList>
    </citation>
    <scope>NUCLEOTIDE SEQUENCE [LARGE SCALE GENOMIC DNA]</scope>
    <source>
        <tissue evidence="12">Rhizome</tissue>
    </source>
</reference>
<name>A0A8J5HXX4_ZINOF</name>
<dbReference type="Pfam" id="PF24750">
    <property type="entry name" value="b-prop_At3g26010-like"/>
    <property type="match status" value="1"/>
</dbReference>
<evidence type="ECO:0000256" key="9">
    <source>
        <dbReference type="ARBA" id="ARBA00023242"/>
    </source>
</evidence>
<sequence>MDDNSHRPIDDDDGDALRDVIRRNRSARRERLRAHIKLLHGEINKPLAVVVRDRVLHYLPACSLLRFRAVAPSWDRFISSPFFAHTQSHRNRCISGVFFGSPPSAYAHFPPASAHKIPNDVLPFLSACSVSVISSSNGLLLCFDEDTSTFYVCNPVTAAWYAVPCPPCDPGKDPSAVLIFLTGVYNFRPDYSIVLPFRIGDASSGFVGFQTFSSSVGGWWVSNEMCEVESLHSGSGIAAGGAAYWRTTMFTVVRYDPTADSVQTVPWPMGHVAGIRWAIGEMGDSGRVYCVAVTPTSVQVHMLLGKSGEWAMVESMGVIDARILNEAAAEDGREETEEEDEEVVEEQKEEKEAPWAVEADGEVMFNRRPWPLRFQGADSEILLWVSGKLVGIDLASKRLRMATAYGGPPRRDDYVPYISTLAAVPHLGDTKISISNPAAFSPPQSKRVRLEPAASDDISEPKLSAAGTKPRIGSDDRGNAILGLMQNLSVEGLGPQWIRPAPPMLPVLDGEDLVEHNPLIAVEVLSKLMNSPEISEYFIVLVNMEMSLYSMEVVNRLTTTVNLPTEFVHMYITNCIASFRDLFIEVQAFCIEFSRIREVAGLFRLLKTLE</sequence>
<dbReference type="GO" id="GO:0031047">
    <property type="term" value="P:regulatory ncRNA-mediated gene silencing"/>
    <property type="evidence" value="ECO:0007669"/>
    <property type="project" value="UniProtKB-KW"/>
</dbReference>
<keyword evidence="6" id="KW-0805">Transcription regulation</keyword>
<feature type="region of interest" description="Disordered" evidence="10">
    <location>
        <begin position="329"/>
        <end position="353"/>
    </location>
</feature>
<accession>A0A8J5HXX4</accession>
<feature type="region of interest" description="Disordered" evidence="10">
    <location>
        <begin position="435"/>
        <end position="470"/>
    </location>
</feature>
<dbReference type="GO" id="GO:0005737">
    <property type="term" value="C:cytoplasm"/>
    <property type="evidence" value="ECO:0007669"/>
    <property type="project" value="UniProtKB-SubCell"/>
</dbReference>
<proteinExistence type="inferred from homology"/>
<keyword evidence="8" id="KW-0804">Transcription</keyword>
<evidence type="ECO:0000256" key="6">
    <source>
        <dbReference type="ARBA" id="ARBA00023015"/>
    </source>
</evidence>
<dbReference type="Proteomes" id="UP000734854">
    <property type="component" value="Unassembled WGS sequence"/>
</dbReference>
<evidence type="ECO:0000256" key="4">
    <source>
        <dbReference type="ARBA" id="ARBA00014872"/>
    </source>
</evidence>
<dbReference type="InterPro" id="IPR036047">
    <property type="entry name" value="F-box-like_dom_sf"/>
</dbReference>
<dbReference type="PANTHER" id="PTHR15975">
    <property type="entry name" value="CCR4-NOT TRANSCRIPTION COMPLEX SUBUNIT 11"/>
    <property type="match status" value="1"/>
</dbReference>
<keyword evidence="13" id="KW-1185">Reference proteome</keyword>
<protein>
    <recommendedName>
        <fullName evidence="4">CCR4-NOT transcription complex subunit 11</fullName>
    </recommendedName>
</protein>
<evidence type="ECO:0000259" key="11">
    <source>
        <dbReference type="Pfam" id="PF24750"/>
    </source>
</evidence>
<evidence type="ECO:0000256" key="3">
    <source>
        <dbReference type="ARBA" id="ARBA00008030"/>
    </source>
</evidence>
<dbReference type="InterPro" id="IPR019312">
    <property type="entry name" value="CNOT11"/>
</dbReference>
<dbReference type="PANTHER" id="PTHR15975:SF0">
    <property type="entry name" value="CCR4-NOT TRANSCRIPTION COMPLEX SUBUNIT 11"/>
    <property type="match status" value="1"/>
</dbReference>
<dbReference type="SUPFAM" id="SSF81383">
    <property type="entry name" value="F-box domain"/>
    <property type="match status" value="1"/>
</dbReference>
<evidence type="ECO:0000256" key="1">
    <source>
        <dbReference type="ARBA" id="ARBA00004123"/>
    </source>
</evidence>